<dbReference type="AlphaFoldDB" id="A0A813DD55"/>
<feature type="non-terminal residue" evidence="1">
    <location>
        <position position="1"/>
    </location>
</feature>
<dbReference type="Proteomes" id="UP000654075">
    <property type="component" value="Unassembled WGS sequence"/>
</dbReference>
<protein>
    <submittedName>
        <fullName evidence="1">Uncharacterized protein</fullName>
    </submittedName>
</protein>
<keyword evidence="2" id="KW-1185">Reference proteome</keyword>
<dbReference type="OrthoDB" id="409799at2759"/>
<evidence type="ECO:0000313" key="1">
    <source>
        <dbReference type="EMBL" id="CAE8583866.1"/>
    </source>
</evidence>
<sequence>LLPRGQLTEATWQAVLAPPMRRARALASDQELAAEVVGPLVRLLLEPCLTAATAAQLRDKEGISDEGRRESLRIVVLPGFSMLCWAAAMKLTRAALVWPAPAASLM</sequence>
<accession>A0A813DD55</accession>
<proteinExistence type="predicted"/>
<feature type="non-terminal residue" evidence="1">
    <location>
        <position position="106"/>
    </location>
</feature>
<name>A0A813DD55_POLGL</name>
<comment type="caution">
    <text evidence="1">The sequence shown here is derived from an EMBL/GenBank/DDBJ whole genome shotgun (WGS) entry which is preliminary data.</text>
</comment>
<gene>
    <name evidence="1" type="ORF">PGLA1383_LOCUS2818</name>
</gene>
<organism evidence="1 2">
    <name type="scientific">Polarella glacialis</name>
    <name type="common">Dinoflagellate</name>
    <dbReference type="NCBI Taxonomy" id="89957"/>
    <lineage>
        <taxon>Eukaryota</taxon>
        <taxon>Sar</taxon>
        <taxon>Alveolata</taxon>
        <taxon>Dinophyceae</taxon>
        <taxon>Suessiales</taxon>
        <taxon>Suessiaceae</taxon>
        <taxon>Polarella</taxon>
    </lineage>
</organism>
<dbReference type="EMBL" id="CAJNNV010000913">
    <property type="protein sequence ID" value="CAE8583866.1"/>
    <property type="molecule type" value="Genomic_DNA"/>
</dbReference>
<evidence type="ECO:0000313" key="2">
    <source>
        <dbReference type="Proteomes" id="UP000654075"/>
    </source>
</evidence>
<reference evidence="1" key="1">
    <citation type="submission" date="2021-02" db="EMBL/GenBank/DDBJ databases">
        <authorList>
            <person name="Dougan E. K."/>
            <person name="Rhodes N."/>
            <person name="Thang M."/>
            <person name="Chan C."/>
        </authorList>
    </citation>
    <scope>NUCLEOTIDE SEQUENCE</scope>
</reference>